<dbReference type="Gene3D" id="3.30.1380.10">
    <property type="match status" value="1"/>
</dbReference>
<dbReference type="SUPFAM" id="SSF55166">
    <property type="entry name" value="Hedgehog/DD-peptidase"/>
    <property type="match status" value="1"/>
</dbReference>
<protein>
    <recommendedName>
        <fullName evidence="2">D-alanyl-D-alanine carboxypeptidase-like core domain-containing protein</fullName>
    </recommendedName>
</protein>
<dbReference type="EMBL" id="CP033972">
    <property type="protein sequence ID" value="AZG44509.1"/>
    <property type="molecule type" value="Genomic_DNA"/>
</dbReference>
<dbReference type="InterPro" id="IPR009045">
    <property type="entry name" value="Zn_M74/Hedgehog-like"/>
</dbReference>
<dbReference type="Pfam" id="PF02557">
    <property type="entry name" value="VanY"/>
    <property type="match status" value="1"/>
</dbReference>
<reference evidence="3 4" key="1">
    <citation type="submission" date="2018-11" db="EMBL/GenBank/DDBJ databases">
        <title>Gordonia insulae sp. nov., isolated from an island soil.</title>
        <authorList>
            <person name="Kim Y.S."/>
            <person name="Kim S.B."/>
        </authorList>
    </citation>
    <scope>NUCLEOTIDE SEQUENCE [LARGE SCALE GENOMIC DNA]</scope>
    <source>
        <strain evidence="3 4">MMS17-SY073</strain>
    </source>
</reference>
<keyword evidence="1" id="KW-0732">Signal</keyword>
<evidence type="ECO:0000313" key="4">
    <source>
        <dbReference type="Proteomes" id="UP000271469"/>
    </source>
</evidence>
<dbReference type="PANTHER" id="PTHR34385">
    <property type="entry name" value="D-ALANYL-D-ALANINE CARBOXYPEPTIDASE"/>
    <property type="match status" value="1"/>
</dbReference>
<dbReference type="PANTHER" id="PTHR34385:SF1">
    <property type="entry name" value="PEPTIDOGLYCAN L-ALANYL-D-GLUTAMATE ENDOPEPTIDASE CWLK"/>
    <property type="match status" value="1"/>
</dbReference>
<dbReference type="CDD" id="cd14846">
    <property type="entry name" value="Peptidase_M15_like"/>
    <property type="match status" value="1"/>
</dbReference>
<organism evidence="3 4">
    <name type="scientific">Gordonia insulae</name>
    <dbReference type="NCBI Taxonomy" id="2420509"/>
    <lineage>
        <taxon>Bacteria</taxon>
        <taxon>Bacillati</taxon>
        <taxon>Actinomycetota</taxon>
        <taxon>Actinomycetes</taxon>
        <taxon>Mycobacteriales</taxon>
        <taxon>Gordoniaceae</taxon>
        <taxon>Gordonia</taxon>
    </lineage>
</organism>
<dbReference type="GO" id="GO:0006508">
    <property type="term" value="P:proteolysis"/>
    <property type="evidence" value="ECO:0007669"/>
    <property type="project" value="InterPro"/>
</dbReference>
<feature type="signal peptide" evidence="1">
    <location>
        <begin position="1"/>
        <end position="23"/>
    </location>
</feature>
<evidence type="ECO:0000256" key="1">
    <source>
        <dbReference type="SAM" id="SignalP"/>
    </source>
</evidence>
<feature type="chain" id="PRO_5039356561" description="D-alanyl-D-alanine carboxypeptidase-like core domain-containing protein" evidence="1">
    <location>
        <begin position="24"/>
        <end position="172"/>
    </location>
</feature>
<evidence type="ECO:0000259" key="2">
    <source>
        <dbReference type="Pfam" id="PF02557"/>
    </source>
</evidence>
<gene>
    <name evidence="3" type="ORF">D7316_01095</name>
</gene>
<dbReference type="Proteomes" id="UP000271469">
    <property type="component" value="Chromosome"/>
</dbReference>
<proteinExistence type="predicted"/>
<feature type="domain" description="D-alanyl-D-alanine carboxypeptidase-like core" evidence="2">
    <location>
        <begin position="42"/>
        <end position="117"/>
    </location>
</feature>
<keyword evidence="4" id="KW-1185">Reference proteome</keyword>
<evidence type="ECO:0000313" key="3">
    <source>
        <dbReference type="EMBL" id="AZG44509.1"/>
    </source>
</evidence>
<accession>A0A3G8JJ53</accession>
<name>A0A3G8JJ53_9ACTN</name>
<dbReference type="InterPro" id="IPR052179">
    <property type="entry name" value="DD-CPase-like"/>
</dbReference>
<sequence length="172" mass="18541">MPLDHSTSLLRVAIAAAATCAFALLPPATVPDANAATGTAGLDPVLATAYTQASRTARSEGVSLWITSGKRSSGEQEQLWRDAIRTHGSPAAARRWVLPPGQSTHVSGHAIDVGPHTGAMWLRRTGFRWGLCRTFANEWWHFEVATIPGQPCPPMWPDAAARVDRSISPLRR</sequence>
<dbReference type="InterPro" id="IPR003709">
    <property type="entry name" value="VanY-like_core_dom"/>
</dbReference>
<dbReference type="KEGG" id="gom:D7316_01095"/>
<dbReference type="GO" id="GO:0008233">
    <property type="term" value="F:peptidase activity"/>
    <property type="evidence" value="ECO:0007669"/>
    <property type="project" value="InterPro"/>
</dbReference>
<dbReference type="AlphaFoldDB" id="A0A3G8JJ53"/>